<dbReference type="Gene3D" id="3.40.190.10">
    <property type="entry name" value="Periplasmic binding protein-like II"/>
    <property type="match status" value="2"/>
</dbReference>
<dbReference type="PANTHER" id="PTHR43649:SF12">
    <property type="entry name" value="DIACETYLCHITOBIOSE BINDING PROTEIN DASA"/>
    <property type="match status" value="1"/>
</dbReference>
<dbReference type="InterPro" id="IPR006311">
    <property type="entry name" value="TAT_signal"/>
</dbReference>
<dbReference type="PANTHER" id="PTHR43649">
    <property type="entry name" value="ARABINOSE-BINDING PROTEIN-RELATED"/>
    <property type="match status" value="1"/>
</dbReference>
<dbReference type="EMBL" id="FNHU01000022">
    <property type="protein sequence ID" value="SDN29345.1"/>
    <property type="molecule type" value="Genomic_DNA"/>
</dbReference>
<dbReference type="InterPro" id="IPR050490">
    <property type="entry name" value="Bact_solute-bd_prot1"/>
</dbReference>
<dbReference type="AlphaFoldDB" id="A0A1H0A7B1"/>
<dbReference type="PROSITE" id="PS51318">
    <property type="entry name" value="TAT"/>
    <property type="match status" value="1"/>
</dbReference>
<gene>
    <name evidence="1" type="ORF">SAMN04487766_12225</name>
</gene>
<name>A0A1H0A7B1_9ACTO</name>
<proteinExistence type="predicted"/>
<dbReference type="SUPFAM" id="SSF53850">
    <property type="entry name" value="Periplasmic binding protein-like II"/>
    <property type="match status" value="1"/>
</dbReference>
<dbReference type="Pfam" id="PF01547">
    <property type="entry name" value="SBP_bac_1"/>
    <property type="match status" value="1"/>
</dbReference>
<dbReference type="InterPro" id="IPR006059">
    <property type="entry name" value="SBP"/>
</dbReference>
<sequence>MRPRTTPSTSMGRTSVTRRRLLIGSGTVTVLGILTACAPGGGGSSAASAGAVEVSTDISGLPEQTLTVWDQETRGGQNEQMERLNAAFMEKYPNITINRVSQSFDDLQTTLRLALTGDDAPDVVQANNGRNTMGQFVPAGQLISLDPWISAYGWDQSYSPAILSYSSYSEDGSVFGEGSLWGLPQVGEAVGIYYSPSRLRALGLEPPTTWEAFGKQLQTIKDAGQTPLMLGNVEKWPALHVFGPVQGAHVPAEQIRDLGFGNAGASWVTDENLAAATELQDWAKKGYFNEGFNGLDYDTVWQDFAKGTGIYLMAGSWLAPDLADVLGEDVVFMLPPASSETGRVASTGGTGLPFAITSAAKEPNVAAAYIDFITNADAMQVLADTGNVPVNDTASFATDDISVTNDVMTAFDSLTSTGEVLPYLDYATPTFDQVLGDALQGLLDGKSTPQQFLEVLEAAYTEFTGD</sequence>
<protein>
    <submittedName>
        <fullName evidence="1">Carbohydrate ABC transporter substrate-binding protein, CUT1 family (TC 3.A.1.1.-)</fullName>
    </submittedName>
</protein>
<reference evidence="1 2" key="1">
    <citation type="submission" date="2016-10" db="EMBL/GenBank/DDBJ databases">
        <authorList>
            <person name="de Groot N.N."/>
        </authorList>
    </citation>
    <scope>NUCLEOTIDE SEQUENCE [LARGE SCALE GENOMIC DNA]</scope>
    <source>
        <strain evidence="1 2">KPR-7B</strain>
    </source>
</reference>
<evidence type="ECO:0000313" key="2">
    <source>
        <dbReference type="Proteomes" id="UP000199671"/>
    </source>
</evidence>
<organism evidence="1 2">
    <name type="scientific">Actinomyces ruminicola</name>
    <dbReference type="NCBI Taxonomy" id="332524"/>
    <lineage>
        <taxon>Bacteria</taxon>
        <taxon>Bacillati</taxon>
        <taxon>Actinomycetota</taxon>
        <taxon>Actinomycetes</taxon>
        <taxon>Actinomycetales</taxon>
        <taxon>Actinomycetaceae</taxon>
        <taxon>Actinomyces</taxon>
    </lineage>
</organism>
<accession>A0A1H0A7B1</accession>
<evidence type="ECO:0000313" key="1">
    <source>
        <dbReference type="EMBL" id="SDN29345.1"/>
    </source>
</evidence>
<dbReference type="Proteomes" id="UP000199671">
    <property type="component" value="Unassembled WGS sequence"/>
</dbReference>